<dbReference type="Pfam" id="PF00535">
    <property type="entry name" value="Glycos_transf_2"/>
    <property type="match status" value="1"/>
</dbReference>
<dbReference type="EC" id="2.4.1.-" evidence="2"/>
<gene>
    <name evidence="2" type="ORF">SCARUB_01098</name>
</gene>
<keyword evidence="2" id="KW-0328">Glycosyltransferase</keyword>
<dbReference type="AlphaFoldDB" id="A0A1E3XDM3"/>
<evidence type="ECO:0000259" key="1">
    <source>
        <dbReference type="Pfam" id="PF00535"/>
    </source>
</evidence>
<name>A0A1E3XDM3_9BACT</name>
<dbReference type="EMBL" id="MAYW01000020">
    <property type="protein sequence ID" value="ODS33741.1"/>
    <property type="molecule type" value="Genomic_DNA"/>
</dbReference>
<reference evidence="2 3" key="1">
    <citation type="submission" date="2016-07" db="EMBL/GenBank/DDBJ databases">
        <title>Draft genome of Scalindua rubra, obtained from a brine-seawater interface in the Red Sea, sheds light on salt adaptation in anammox bacteria.</title>
        <authorList>
            <person name="Speth D.R."/>
            <person name="Lagkouvardos I."/>
            <person name="Wang Y."/>
            <person name="Qian P.-Y."/>
            <person name="Dutilh B.E."/>
            <person name="Jetten M.S."/>
        </authorList>
    </citation>
    <scope>NUCLEOTIDE SEQUENCE [LARGE SCALE GENOMIC DNA]</scope>
    <source>
        <strain evidence="2">BSI-1</strain>
    </source>
</reference>
<comment type="caution">
    <text evidence="2">The sequence shown here is derived from an EMBL/GenBank/DDBJ whole genome shotgun (WGS) entry which is preliminary data.</text>
</comment>
<protein>
    <submittedName>
        <fullName evidence="2">Glycosyltransferase family 2</fullName>
        <ecNumber evidence="2">2.4.1.-</ecNumber>
    </submittedName>
</protein>
<organism evidence="2 3">
    <name type="scientific">Candidatus Scalindua rubra</name>
    <dbReference type="NCBI Taxonomy" id="1872076"/>
    <lineage>
        <taxon>Bacteria</taxon>
        <taxon>Pseudomonadati</taxon>
        <taxon>Planctomycetota</taxon>
        <taxon>Candidatus Brocadiia</taxon>
        <taxon>Candidatus Brocadiales</taxon>
        <taxon>Candidatus Scalinduaceae</taxon>
        <taxon>Candidatus Scalindua</taxon>
    </lineage>
</organism>
<dbReference type="Gene3D" id="3.90.550.10">
    <property type="entry name" value="Spore Coat Polysaccharide Biosynthesis Protein SpsA, Chain A"/>
    <property type="match status" value="1"/>
</dbReference>
<keyword evidence="2" id="KW-0808">Transferase</keyword>
<dbReference type="PANTHER" id="PTHR22916">
    <property type="entry name" value="GLYCOSYLTRANSFERASE"/>
    <property type="match status" value="1"/>
</dbReference>
<accession>A0A1E3XDM3</accession>
<dbReference type="Proteomes" id="UP000094056">
    <property type="component" value="Unassembled WGS sequence"/>
</dbReference>
<evidence type="ECO:0000313" key="3">
    <source>
        <dbReference type="Proteomes" id="UP000094056"/>
    </source>
</evidence>
<dbReference type="InterPro" id="IPR029044">
    <property type="entry name" value="Nucleotide-diphossugar_trans"/>
</dbReference>
<proteinExistence type="predicted"/>
<evidence type="ECO:0000313" key="2">
    <source>
        <dbReference type="EMBL" id="ODS33741.1"/>
    </source>
</evidence>
<dbReference type="PANTHER" id="PTHR22916:SF3">
    <property type="entry name" value="UDP-GLCNAC:BETAGAL BETA-1,3-N-ACETYLGLUCOSAMINYLTRANSFERASE-LIKE PROTEIN 1"/>
    <property type="match status" value="1"/>
</dbReference>
<sequence>MPKVTVYIPTHNYDRYIDKAIQSVLKQTMTDWELIVIDDGSTDNTIETISKYKTHPKIRIIEQDNKGLNVTNNIALRLSNGKYIMRLDADDYLDENILLVLSNILDEKPDIGLVYPDYYHVDEEGEIVEIVRRKKIEEEVELLDLPAHGACTIIRKECLLDLKGYEEEFSCQDGYDLWLRFIKRYKPYNVNIPLFYYRQHPKSLTRQQEGILDTRKKIKEKYVNKYNNA</sequence>
<dbReference type="InterPro" id="IPR001173">
    <property type="entry name" value="Glyco_trans_2-like"/>
</dbReference>
<dbReference type="GO" id="GO:0016758">
    <property type="term" value="F:hexosyltransferase activity"/>
    <property type="evidence" value="ECO:0007669"/>
    <property type="project" value="UniProtKB-ARBA"/>
</dbReference>
<feature type="domain" description="Glycosyltransferase 2-like" evidence="1">
    <location>
        <begin position="5"/>
        <end position="157"/>
    </location>
</feature>
<dbReference type="SUPFAM" id="SSF53448">
    <property type="entry name" value="Nucleotide-diphospho-sugar transferases"/>
    <property type="match status" value="1"/>
</dbReference>